<feature type="compositionally biased region" description="Polar residues" evidence="2">
    <location>
        <begin position="266"/>
        <end position="278"/>
    </location>
</feature>
<name>A0A0X8HS57_9SACH</name>
<protein>
    <submittedName>
        <fullName evidence="3">HDL336Cp</fullName>
    </submittedName>
</protein>
<evidence type="ECO:0000313" key="4">
    <source>
        <dbReference type="Proteomes" id="UP000243052"/>
    </source>
</evidence>
<dbReference type="Proteomes" id="UP000243052">
    <property type="component" value="Chromosome iv"/>
</dbReference>
<dbReference type="AlphaFoldDB" id="A0A0X8HS57"/>
<feature type="region of interest" description="Disordered" evidence="2">
    <location>
        <begin position="27"/>
        <end position="80"/>
    </location>
</feature>
<dbReference type="Pfam" id="PF08537">
    <property type="entry name" value="NBP1"/>
    <property type="match status" value="1"/>
</dbReference>
<sequence length="330" mass="38334">MLQSFKDTMSDWLLSVDSRKKDYGSLADWKQQRGNERQGRLRRRATSNRFKVTKPIGSRSSITSNSPEQPKPPTSSNAVVPSLWEKIQSVFSTDQRELRDMKSTFANYRLPYTEENETRRRQGLTSSRLARSETFKKRMMEKMYDDRMLEQLRASVDKRKSTHRGDSIAALSNAESDQVVLLQNRLQKLEQQLFNTQKELELTNKKLTFAHEKTRLLESLLDEANVDNEYVKSRRRIANLKATTDNQPQLRSLSPSPKRSHPVNPLFTSSPIRTQNVESPYKHDKELDNFYSKYPSIPKTEFMNQSANGTNDNESLSPVRVDYNKYSSPR</sequence>
<dbReference type="EMBL" id="CP014244">
    <property type="protein sequence ID" value="AMD20408.1"/>
    <property type="molecule type" value="Genomic_DNA"/>
</dbReference>
<accession>A0A0X8HS57</accession>
<evidence type="ECO:0000256" key="1">
    <source>
        <dbReference type="SAM" id="Coils"/>
    </source>
</evidence>
<evidence type="ECO:0000256" key="2">
    <source>
        <dbReference type="SAM" id="MobiDB-lite"/>
    </source>
</evidence>
<dbReference type="OrthoDB" id="4053251at2759"/>
<feature type="compositionally biased region" description="Polar residues" evidence="2">
    <location>
        <begin position="241"/>
        <end position="257"/>
    </location>
</feature>
<evidence type="ECO:0000313" key="3">
    <source>
        <dbReference type="EMBL" id="AMD20408.1"/>
    </source>
</evidence>
<dbReference type="InterPro" id="IPR013743">
    <property type="entry name" value="NBP1/CSA1"/>
</dbReference>
<organism evidence="3 4">
    <name type="scientific">Eremothecium sinecaudum</name>
    <dbReference type="NCBI Taxonomy" id="45286"/>
    <lineage>
        <taxon>Eukaryota</taxon>
        <taxon>Fungi</taxon>
        <taxon>Dikarya</taxon>
        <taxon>Ascomycota</taxon>
        <taxon>Saccharomycotina</taxon>
        <taxon>Saccharomycetes</taxon>
        <taxon>Saccharomycetales</taxon>
        <taxon>Saccharomycetaceae</taxon>
        <taxon>Eremothecium</taxon>
    </lineage>
</organism>
<keyword evidence="4" id="KW-1185">Reference proteome</keyword>
<feature type="compositionally biased region" description="Polar residues" evidence="2">
    <location>
        <begin position="302"/>
        <end position="316"/>
    </location>
</feature>
<keyword evidence="1" id="KW-0175">Coiled coil</keyword>
<reference evidence="3 4" key="1">
    <citation type="submission" date="2016-01" db="EMBL/GenBank/DDBJ databases">
        <title>Genome sequence of the yeast Holleya sinecauda.</title>
        <authorList>
            <person name="Dietrich F.S."/>
        </authorList>
    </citation>
    <scope>NUCLEOTIDE SEQUENCE [LARGE SCALE GENOMIC DNA]</scope>
    <source>
        <strain evidence="3 4">ATCC 58844</strain>
    </source>
</reference>
<proteinExistence type="predicted"/>
<dbReference type="GeneID" id="28723653"/>
<feature type="compositionally biased region" description="Polar residues" evidence="2">
    <location>
        <begin position="58"/>
        <end position="79"/>
    </location>
</feature>
<dbReference type="RefSeq" id="XP_017987404.1">
    <property type="nucleotide sequence ID" value="XM_018132018.1"/>
</dbReference>
<feature type="region of interest" description="Disordered" evidence="2">
    <location>
        <begin position="239"/>
        <end position="285"/>
    </location>
</feature>
<gene>
    <name evidence="3" type="ORF">AW171_hschr42300</name>
</gene>
<feature type="compositionally biased region" description="Basic and acidic residues" evidence="2">
    <location>
        <begin position="30"/>
        <end position="39"/>
    </location>
</feature>
<feature type="coiled-coil region" evidence="1">
    <location>
        <begin position="172"/>
        <end position="206"/>
    </location>
</feature>
<feature type="region of interest" description="Disordered" evidence="2">
    <location>
        <begin position="300"/>
        <end position="330"/>
    </location>
</feature>